<proteinExistence type="predicted"/>
<organism evidence="2">
    <name type="scientific">viral metagenome</name>
    <dbReference type="NCBI Taxonomy" id="1070528"/>
    <lineage>
        <taxon>unclassified sequences</taxon>
        <taxon>metagenomes</taxon>
        <taxon>organismal metagenomes</taxon>
    </lineage>
</organism>
<feature type="transmembrane region" description="Helical" evidence="1">
    <location>
        <begin position="68"/>
        <end position="89"/>
    </location>
</feature>
<gene>
    <name evidence="2" type="ORF">MM415B00478_0010</name>
</gene>
<evidence type="ECO:0000313" key="2">
    <source>
        <dbReference type="EMBL" id="QJA64613.1"/>
    </source>
</evidence>
<keyword evidence="1" id="KW-0812">Transmembrane</keyword>
<name>A0A6M3J413_9ZZZZ</name>
<dbReference type="EMBL" id="MT141523">
    <property type="protein sequence ID" value="QJA64613.1"/>
    <property type="molecule type" value="Genomic_DNA"/>
</dbReference>
<feature type="transmembrane region" description="Helical" evidence="1">
    <location>
        <begin position="42"/>
        <end position="62"/>
    </location>
</feature>
<dbReference type="AlphaFoldDB" id="A0A6M3J413"/>
<sequence length="122" mass="13413">MERTILMQTGETVAIATILAVLALFSAHYLSARLSPVKLPRLTCYVIGVALIAAIFGGWCWFHSQMQAFGAFVAITSGAGLGTIAAWLVDHLSGTRIERKARQAQVDALNRRIRELEQRDDQ</sequence>
<evidence type="ECO:0000256" key="1">
    <source>
        <dbReference type="SAM" id="Phobius"/>
    </source>
</evidence>
<reference evidence="2" key="1">
    <citation type="submission" date="2020-03" db="EMBL/GenBank/DDBJ databases">
        <title>The deep terrestrial virosphere.</title>
        <authorList>
            <person name="Holmfeldt K."/>
            <person name="Nilsson E."/>
            <person name="Simone D."/>
            <person name="Lopez-Fernandez M."/>
            <person name="Wu X."/>
            <person name="de Brujin I."/>
            <person name="Lundin D."/>
            <person name="Andersson A."/>
            <person name="Bertilsson S."/>
            <person name="Dopson M."/>
        </authorList>
    </citation>
    <scope>NUCLEOTIDE SEQUENCE</scope>
    <source>
        <strain evidence="2">MM415B00478</strain>
    </source>
</reference>
<keyword evidence="1" id="KW-0472">Membrane</keyword>
<keyword evidence="1" id="KW-1133">Transmembrane helix</keyword>
<protein>
    <submittedName>
        <fullName evidence="2">Uncharacterized protein</fullName>
    </submittedName>
</protein>
<accession>A0A6M3J413</accession>
<feature type="transmembrane region" description="Helical" evidence="1">
    <location>
        <begin position="12"/>
        <end position="30"/>
    </location>
</feature>